<dbReference type="InterPro" id="IPR039652">
    <property type="entry name" value="Coatomer_zeta"/>
</dbReference>
<comment type="function">
    <text evidence="5">The zeta subunit may be involved in regulating the coat assembly and, hence, the rate of biosynthetic protein transport due to its association-dissociation properties with the coatomer complex.</text>
</comment>
<dbReference type="OrthoDB" id="10249988at2759"/>
<comment type="similarity">
    <text evidence="2 5">Belongs to the adaptor complexes small subunit family.</text>
</comment>
<dbReference type="InterPro" id="IPR011012">
    <property type="entry name" value="Longin-like_dom_sf"/>
</dbReference>
<dbReference type="KEGG" id="ccp:CHC_T00003737001"/>
<dbReference type="GO" id="GO:0030126">
    <property type="term" value="C:COPI vesicle coat"/>
    <property type="evidence" value="ECO:0007669"/>
    <property type="project" value="UniProtKB-UniRule"/>
</dbReference>
<name>R7Q8G7_CHOCR</name>
<feature type="domain" description="AP complex mu/sigma subunit" evidence="6">
    <location>
        <begin position="11"/>
        <end position="156"/>
    </location>
</feature>
<dbReference type="SUPFAM" id="SSF64356">
    <property type="entry name" value="SNARE-like"/>
    <property type="match status" value="1"/>
</dbReference>
<dbReference type="InterPro" id="IPR022775">
    <property type="entry name" value="AP_mu_sigma_su"/>
</dbReference>
<keyword evidence="5" id="KW-0968">Cytoplasmic vesicle</keyword>
<evidence type="ECO:0000256" key="2">
    <source>
        <dbReference type="ARBA" id="ARBA00006972"/>
    </source>
</evidence>
<keyword evidence="5" id="KW-0653">Protein transport</keyword>
<evidence type="ECO:0000313" key="7">
    <source>
        <dbReference type="EMBL" id="CDF34832.1"/>
    </source>
</evidence>
<dbReference type="Pfam" id="PF01217">
    <property type="entry name" value="Clat_adaptor_s"/>
    <property type="match status" value="1"/>
</dbReference>
<dbReference type="Gene3D" id="3.30.450.60">
    <property type="match status" value="1"/>
</dbReference>
<protein>
    <recommendedName>
        <fullName evidence="5">Coatomer subunit zeta</fullName>
    </recommendedName>
</protein>
<gene>
    <name evidence="7" type="ORF">CHC_T00003737001</name>
</gene>
<dbReference type="EMBL" id="HG001706">
    <property type="protein sequence ID" value="CDF34832.1"/>
    <property type="molecule type" value="Genomic_DNA"/>
</dbReference>
<proteinExistence type="inferred from homology"/>
<keyword evidence="4 5" id="KW-0472">Membrane</keyword>
<keyword evidence="8" id="KW-1185">Reference proteome</keyword>
<comment type="subunit">
    <text evidence="5">Oligomeric complex that consists of at least the alpha, beta, beta', gamma, delta, epsilon and zeta subunits.</text>
</comment>
<keyword evidence="3 5" id="KW-0963">Cytoplasm</keyword>
<dbReference type="RefSeq" id="XP_005714651.1">
    <property type="nucleotide sequence ID" value="XM_005714594.1"/>
</dbReference>
<dbReference type="AlphaFoldDB" id="R7Q8G7"/>
<dbReference type="PANTHER" id="PTHR11043:SF1">
    <property type="entry name" value="TSET COMPLEX MEMBER TSTD"/>
    <property type="match status" value="1"/>
</dbReference>
<evidence type="ECO:0000256" key="4">
    <source>
        <dbReference type="ARBA" id="ARBA00023136"/>
    </source>
</evidence>
<dbReference type="Proteomes" id="UP000012073">
    <property type="component" value="Unassembled WGS sequence"/>
</dbReference>
<accession>R7Q8G7</accession>
<evidence type="ECO:0000313" key="8">
    <source>
        <dbReference type="Proteomes" id="UP000012073"/>
    </source>
</evidence>
<keyword evidence="5" id="KW-0333">Golgi apparatus</keyword>
<organism evidence="7 8">
    <name type="scientific">Chondrus crispus</name>
    <name type="common">Carrageen Irish moss</name>
    <name type="synonym">Polymorpha crispa</name>
    <dbReference type="NCBI Taxonomy" id="2769"/>
    <lineage>
        <taxon>Eukaryota</taxon>
        <taxon>Rhodophyta</taxon>
        <taxon>Florideophyceae</taxon>
        <taxon>Rhodymeniophycidae</taxon>
        <taxon>Gigartinales</taxon>
        <taxon>Gigartinaceae</taxon>
        <taxon>Chondrus</taxon>
    </lineage>
</organism>
<reference evidence="8" key="1">
    <citation type="journal article" date="2013" name="Proc. Natl. Acad. Sci. U.S.A.">
        <title>Genome structure and metabolic features in the red seaweed Chondrus crispus shed light on evolution of the Archaeplastida.</title>
        <authorList>
            <person name="Collen J."/>
            <person name="Porcel B."/>
            <person name="Carre W."/>
            <person name="Ball S.G."/>
            <person name="Chaparro C."/>
            <person name="Tonon T."/>
            <person name="Barbeyron T."/>
            <person name="Michel G."/>
            <person name="Noel B."/>
            <person name="Valentin K."/>
            <person name="Elias M."/>
            <person name="Artiguenave F."/>
            <person name="Arun A."/>
            <person name="Aury J.M."/>
            <person name="Barbosa-Neto J.F."/>
            <person name="Bothwell J.H."/>
            <person name="Bouget F.Y."/>
            <person name="Brillet L."/>
            <person name="Cabello-Hurtado F."/>
            <person name="Capella-Gutierrez S."/>
            <person name="Charrier B."/>
            <person name="Cladiere L."/>
            <person name="Cock J.M."/>
            <person name="Coelho S.M."/>
            <person name="Colleoni C."/>
            <person name="Czjzek M."/>
            <person name="Da Silva C."/>
            <person name="Delage L."/>
            <person name="Denoeud F."/>
            <person name="Deschamps P."/>
            <person name="Dittami S.M."/>
            <person name="Gabaldon T."/>
            <person name="Gachon C.M."/>
            <person name="Groisillier A."/>
            <person name="Herve C."/>
            <person name="Jabbari K."/>
            <person name="Katinka M."/>
            <person name="Kloareg B."/>
            <person name="Kowalczyk N."/>
            <person name="Labadie K."/>
            <person name="Leblanc C."/>
            <person name="Lopez P.J."/>
            <person name="McLachlan D.H."/>
            <person name="Meslet-Cladiere L."/>
            <person name="Moustafa A."/>
            <person name="Nehr Z."/>
            <person name="Nyvall Collen P."/>
            <person name="Panaud O."/>
            <person name="Partensky F."/>
            <person name="Poulain J."/>
            <person name="Rensing S.A."/>
            <person name="Rousvoal S."/>
            <person name="Samson G."/>
            <person name="Symeonidi A."/>
            <person name="Weissenbach J."/>
            <person name="Zambounis A."/>
            <person name="Wincker P."/>
            <person name="Boyen C."/>
        </authorList>
    </citation>
    <scope>NUCLEOTIDE SEQUENCE [LARGE SCALE GENOMIC DNA]</scope>
    <source>
        <strain evidence="8">cv. Stackhouse</strain>
    </source>
</reference>
<dbReference type="Gramene" id="CDF34832">
    <property type="protein sequence ID" value="CDF34832"/>
    <property type="gene ID" value="CHC_T00003737001"/>
</dbReference>
<dbReference type="GO" id="GO:0000139">
    <property type="term" value="C:Golgi membrane"/>
    <property type="evidence" value="ECO:0007669"/>
    <property type="project" value="UniProtKB-SubCell"/>
</dbReference>
<dbReference type="OMA" id="HELHTER"/>
<dbReference type="GO" id="GO:0006890">
    <property type="term" value="P:retrograde vesicle-mediated transport, Golgi to endoplasmic reticulum"/>
    <property type="evidence" value="ECO:0007669"/>
    <property type="project" value="UniProtKB-UniRule"/>
</dbReference>
<dbReference type="GeneID" id="17322351"/>
<keyword evidence="5" id="KW-0813">Transport</keyword>
<dbReference type="PANTHER" id="PTHR11043">
    <property type="entry name" value="ZETA-COAT PROTEIN"/>
    <property type="match status" value="1"/>
</dbReference>
<evidence type="ECO:0000259" key="6">
    <source>
        <dbReference type="Pfam" id="PF01217"/>
    </source>
</evidence>
<evidence type="ECO:0000256" key="1">
    <source>
        <dbReference type="ARBA" id="ARBA00004184"/>
    </source>
</evidence>
<evidence type="ECO:0000256" key="3">
    <source>
        <dbReference type="ARBA" id="ARBA00022490"/>
    </source>
</evidence>
<dbReference type="GO" id="GO:0006891">
    <property type="term" value="P:intra-Golgi vesicle-mediated transport"/>
    <property type="evidence" value="ECO:0007669"/>
    <property type="project" value="TreeGrafter"/>
</dbReference>
<dbReference type="GO" id="GO:0006886">
    <property type="term" value="P:intracellular protein transport"/>
    <property type="evidence" value="ECO:0007669"/>
    <property type="project" value="TreeGrafter"/>
</dbReference>
<evidence type="ECO:0000256" key="5">
    <source>
        <dbReference type="RuleBase" id="RU366053"/>
    </source>
</evidence>
<comment type="subcellular location">
    <subcellularLocation>
        <location evidence="5">Cytoplasm</location>
    </subcellularLocation>
    <subcellularLocation>
        <location evidence="5">Golgi apparatus membrane</location>
        <topology evidence="5">Peripheral membrane protein</topology>
        <orientation evidence="5">Cytoplasmic side</orientation>
    </subcellularLocation>
    <subcellularLocation>
        <location evidence="5">Cytoplasmic vesicle</location>
        <location evidence="5">COPI-coated vesicle membrane</location>
        <topology evidence="5">Peripheral membrane protein</topology>
        <orientation evidence="5">Cytoplasmic side</orientation>
    </subcellularLocation>
    <subcellularLocation>
        <location evidence="1">Endomembrane system</location>
        <topology evidence="1">Peripheral membrane protein</topology>
    </subcellularLocation>
</comment>
<sequence>MLVSITIVSYAAGGVIFSRYYGHELHTERQQAEWLKKLRDATALHWPLLKEDNPEQVATIGEVQVMYKLLGDVVLLLAGVEEHDALLMLELARAMTAAIRAACHVPENKQGETRASAERRILQNYASLCLIVDEMVDDGDIDHLDPKVILKLIKMRPSR</sequence>
<keyword evidence="5" id="KW-0931">ER-Golgi transport</keyword>